<organism evidence="2 3">
    <name type="scientific">Prunus armeniaca</name>
    <name type="common">Apricot</name>
    <name type="synonym">Armeniaca vulgaris</name>
    <dbReference type="NCBI Taxonomy" id="36596"/>
    <lineage>
        <taxon>Eukaryota</taxon>
        <taxon>Viridiplantae</taxon>
        <taxon>Streptophyta</taxon>
        <taxon>Embryophyta</taxon>
        <taxon>Tracheophyta</taxon>
        <taxon>Spermatophyta</taxon>
        <taxon>Magnoliopsida</taxon>
        <taxon>eudicotyledons</taxon>
        <taxon>Gunneridae</taxon>
        <taxon>Pentapetalae</taxon>
        <taxon>rosids</taxon>
        <taxon>fabids</taxon>
        <taxon>Rosales</taxon>
        <taxon>Rosaceae</taxon>
        <taxon>Amygdaloideae</taxon>
        <taxon>Amygdaleae</taxon>
        <taxon>Prunus</taxon>
    </lineage>
</organism>
<feature type="compositionally biased region" description="Basic and acidic residues" evidence="1">
    <location>
        <begin position="90"/>
        <end position="101"/>
    </location>
</feature>
<dbReference type="EMBL" id="CAEKKB010000003">
    <property type="protein sequence ID" value="CAB4302274.1"/>
    <property type="molecule type" value="Genomic_DNA"/>
</dbReference>
<feature type="compositionally biased region" description="Acidic residues" evidence="1">
    <location>
        <begin position="79"/>
        <end position="89"/>
    </location>
</feature>
<feature type="compositionally biased region" description="Basic residues" evidence="1">
    <location>
        <begin position="178"/>
        <end position="188"/>
    </location>
</feature>
<keyword evidence="3" id="KW-1185">Reference proteome</keyword>
<feature type="region of interest" description="Disordered" evidence="1">
    <location>
        <begin position="79"/>
        <end position="208"/>
    </location>
</feature>
<dbReference type="AlphaFoldDB" id="A0A6J5WSR0"/>
<dbReference type="Proteomes" id="UP000507245">
    <property type="component" value="Unassembled WGS sequence"/>
</dbReference>
<name>A0A6J5WSR0_PRUAR</name>
<evidence type="ECO:0000313" key="2">
    <source>
        <dbReference type="EMBL" id="CAB4302274.1"/>
    </source>
</evidence>
<evidence type="ECO:0000256" key="1">
    <source>
        <dbReference type="SAM" id="MobiDB-lite"/>
    </source>
</evidence>
<proteinExistence type="predicted"/>
<evidence type="ECO:0000313" key="3">
    <source>
        <dbReference type="Proteomes" id="UP000507245"/>
    </source>
</evidence>
<reference evidence="3" key="1">
    <citation type="journal article" date="2020" name="Genome Biol.">
        <title>Gamete binning: chromosome-level and haplotype-resolved genome assembly enabled by high-throughput single-cell sequencing of gamete genomes.</title>
        <authorList>
            <person name="Campoy J.A."/>
            <person name="Sun H."/>
            <person name="Goel M."/>
            <person name="Jiao W.-B."/>
            <person name="Folz-Donahue K."/>
            <person name="Wang N."/>
            <person name="Rubio M."/>
            <person name="Liu C."/>
            <person name="Kukat C."/>
            <person name="Ruiz D."/>
            <person name="Huettel B."/>
            <person name="Schneeberger K."/>
        </authorList>
    </citation>
    <scope>NUCLEOTIDE SEQUENCE [LARGE SCALE GENOMIC DNA]</scope>
    <source>
        <strain evidence="3">cv. Rojo Pasion</strain>
    </source>
</reference>
<accession>A0A6J5WSR0</accession>
<protein>
    <submittedName>
        <fullName evidence="2">Uncharacterized protein</fullName>
    </submittedName>
</protein>
<gene>
    <name evidence="2" type="ORF">ORAREDHAP_LOCUS17912</name>
</gene>
<sequence length="208" mass="23993">METVFRWSGDHPKYDNCVDDYLPLLDLKKIGLELGHINGNEEEHVQVEFDGNEANNEEEHVHVEYDGNEADNEEEHVEVEFDCSESENEEKEKDEELKDSDYEYTNDEMPNIDPRMTAKKGVNVSPNVGEEEPNIDPEMMPPNKGTRAISDDGVDTDAIPSEGETSEDEQESGENSKKSKKRKKRKLPNFKQFRRETDLRNPKFRLGM</sequence>